<feature type="compositionally biased region" description="Basic and acidic residues" evidence="6">
    <location>
        <begin position="47"/>
        <end position="65"/>
    </location>
</feature>
<dbReference type="Proteomes" id="UP000765507">
    <property type="component" value="Unassembled WGS sequence"/>
</dbReference>
<sequence>VTSLGFPVSTPDVISQLEQGTEPWVPDFKGLEEREILRSPCTGDAMVSEKEEQSYQQEDAERMESHGALSQRSKGNVSRSHEQGTACEIQRRPERAQGNPAGEKLRPFIQCPGTRKGLKETTAQQKILRRKRKTTCTECAKNFSDGSALSKHRRTHRAERLFECCECG</sequence>
<proteinExistence type="predicted"/>
<evidence type="ECO:0000256" key="6">
    <source>
        <dbReference type="SAM" id="MobiDB-lite"/>
    </source>
</evidence>
<evidence type="ECO:0000313" key="9">
    <source>
        <dbReference type="EMBL" id="KAG6921566.1"/>
    </source>
</evidence>
<keyword evidence="1" id="KW-0479">Metal-binding</keyword>
<comment type="caution">
    <text evidence="9">The sequence shown here is derived from an EMBL/GenBank/DDBJ whole genome shotgun (WGS) entry which is preliminary data.</text>
</comment>
<evidence type="ECO:0000256" key="5">
    <source>
        <dbReference type="PROSITE-ProRule" id="PRU00042"/>
    </source>
</evidence>
<feature type="compositionally biased region" description="Polar residues" evidence="6">
    <location>
        <begin position="68"/>
        <end position="78"/>
    </location>
</feature>
<keyword evidence="2" id="KW-0677">Repeat</keyword>
<evidence type="ECO:0000313" key="10">
    <source>
        <dbReference type="Proteomes" id="UP000765507"/>
    </source>
</evidence>
<organism evidence="9 10">
    <name type="scientific">Chelydra serpentina</name>
    <name type="common">Snapping turtle</name>
    <name type="synonym">Testudo serpentina</name>
    <dbReference type="NCBI Taxonomy" id="8475"/>
    <lineage>
        <taxon>Eukaryota</taxon>
        <taxon>Metazoa</taxon>
        <taxon>Chordata</taxon>
        <taxon>Craniata</taxon>
        <taxon>Vertebrata</taxon>
        <taxon>Euteleostomi</taxon>
        <taxon>Archelosauria</taxon>
        <taxon>Testudinata</taxon>
        <taxon>Testudines</taxon>
        <taxon>Cryptodira</taxon>
        <taxon>Durocryptodira</taxon>
        <taxon>Americhelydia</taxon>
        <taxon>Chelydroidea</taxon>
        <taxon>Chelydridae</taxon>
        <taxon>Chelydra</taxon>
    </lineage>
</organism>
<protein>
    <submittedName>
        <fullName evidence="9">Zinc finger protein 251</fullName>
    </submittedName>
</protein>
<feature type="domain" description="C2H2-type" evidence="7">
    <location>
        <begin position="134"/>
        <end position="161"/>
    </location>
</feature>
<evidence type="ECO:0000256" key="1">
    <source>
        <dbReference type="ARBA" id="ARBA00022723"/>
    </source>
</evidence>
<dbReference type="OrthoDB" id="8922241at2759"/>
<keyword evidence="10" id="KW-1185">Reference proteome</keyword>
<feature type="non-terminal residue" evidence="9">
    <location>
        <position position="168"/>
    </location>
</feature>
<dbReference type="InterPro" id="IPR036236">
    <property type="entry name" value="Znf_C2H2_sf"/>
</dbReference>
<accession>A0A8T1RXV5</accession>
<keyword evidence="4" id="KW-0862">Zinc</keyword>
<name>A0A8T1RXV5_CHESE</name>
<reference evidence="9 10" key="1">
    <citation type="journal article" date="2020" name="G3 (Bethesda)">
        <title>Draft Genome of the Common Snapping Turtle, Chelydra serpentina, a Model for Phenotypic Plasticity in Reptiles.</title>
        <authorList>
            <person name="Das D."/>
            <person name="Singh S.K."/>
            <person name="Bierstedt J."/>
            <person name="Erickson A."/>
            <person name="Galli G.L.J."/>
            <person name="Crossley D.A. 2nd"/>
            <person name="Rhen T."/>
        </authorList>
    </citation>
    <scope>NUCLEOTIDE SEQUENCE [LARGE SCALE GENOMIC DNA]</scope>
    <source>
        <strain evidence="9">KW</strain>
    </source>
</reference>
<feature type="non-terminal residue" evidence="9">
    <location>
        <position position="1"/>
    </location>
</feature>
<dbReference type="PROSITE" id="PS00028">
    <property type="entry name" value="ZINC_FINGER_C2H2_1"/>
    <property type="match status" value="1"/>
</dbReference>
<keyword evidence="3 5" id="KW-0863">Zinc-finger</keyword>
<feature type="region of interest" description="Disordered" evidence="6">
    <location>
        <begin position="39"/>
        <end position="106"/>
    </location>
</feature>
<gene>
    <name evidence="9" type="ORF">G0U57_006717</name>
</gene>
<dbReference type="GO" id="GO:0008270">
    <property type="term" value="F:zinc ion binding"/>
    <property type="evidence" value="ECO:0007669"/>
    <property type="project" value="UniProtKB-KW"/>
</dbReference>
<dbReference type="AlphaFoldDB" id="A0A8T1RXV5"/>
<evidence type="ECO:0000256" key="3">
    <source>
        <dbReference type="ARBA" id="ARBA00022771"/>
    </source>
</evidence>
<dbReference type="Gene3D" id="3.30.160.60">
    <property type="entry name" value="Classic Zinc Finger"/>
    <property type="match status" value="1"/>
</dbReference>
<dbReference type="PROSITE" id="PS50805">
    <property type="entry name" value="KRAB"/>
    <property type="match status" value="1"/>
</dbReference>
<feature type="domain" description="KRAB" evidence="8">
    <location>
        <begin position="1"/>
        <end position="36"/>
    </location>
</feature>
<evidence type="ECO:0000259" key="8">
    <source>
        <dbReference type="PROSITE" id="PS50805"/>
    </source>
</evidence>
<dbReference type="SUPFAM" id="SSF57667">
    <property type="entry name" value="beta-beta-alpha zinc fingers"/>
    <property type="match status" value="1"/>
</dbReference>
<dbReference type="InterPro" id="IPR013087">
    <property type="entry name" value="Znf_C2H2_type"/>
</dbReference>
<dbReference type="PROSITE" id="PS50157">
    <property type="entry name" value="ZINC_FINGER_C2H2_2"/>
    <property type="match status" value="1"/>
</dbReference>
<evidence type="ECO:0000256" key="4">
    <source>
        <dbReference type="ARBA" id="ARBA00022833"/>
    </source>
</evidence>
<dbReference type="GO" id="GO:0006355">
    <property type="term" value="P:regulation of DNA-templated transcription"/>
    <property type="evidence" value="ECO:0007669"/>
    <property type="project" value="InterPro"/>
</dbReference>
<evidence type="ECO:0000256" key="2">
    <source>
        <dbReference type="ARBA" id="ARBA00022737"/>
    </source>
</evidence>
<dbReference type="InterPro" id="IPR001909">
    <property type="entry name" value="KRAB"/>
</dbReference>
<dbReference type="EMBL" id="JAHGAV010001941">
    <property type="protein sequence ID" value="KAG6921566.1"/>
    <property type="molecule type" value="Genomic_DNA"/>
</dbReference>
<evidence type="ECO:0000259" key="7">
    <source>
        <dbReference type="PROSITE" id="PS50157"/>
    </source>
</evidence>